<evidence type="ECO:0000313" key="7">
    <source>
        <dbReference type="EMBL" id="MCT7947575.1"/>
    </source>
</evidence>
<dbReference type="PROSITE" id="PS51409">
    <property type="entry name" value="ARGINASE_2"/>
    <property type="match status" value="1"/>
</dbReference>
<dbReference type="CDD" id="cd09988">
    <property type="entry name" value="Formimidoylglutamase"/>
    <property type="match status" value="1"/>
</dbReference>
<protein>
    <submittedName>
        <fullName evidence="7">Formimidoylglutamase</fullName>
    </submittedName>
</protein>
<dbReference type="GO" id="GO:0008783">
    <property type="term" value="F:agmatinase activity"/>
    <property type="evidence" value="ECO:0007669"/>
    <property type="project" value="TreeGrafter"/>
</dbReference>
<reference evidence="7" key="1">
    <citation type="journal article" date="2023" name="Int. J. Syst. Evol. Microbiol.">
        <title>&lt;i&gt;Shewanella septentrionalis&lt;/i&gt; sp. nov. and &lt;i&gt;Shewanella holmiensis&lt;/i&gt; sp. nov., isolated from Baltic Sea water and sediments.</title>
        <authorList>
            <person name="Martin-Rodriguez A.J."/>
            <person name="Thorell K."/>
            <person name="Joffre E."/>
            <person name="Jensie-Markopoulos S."/>
            <person name="Moore E.R.B."/>
            <person name="Sjoling A."/>
        </authorList>
    </citation>
    <scope>NUCLEOTIDE SEQUENCE</scope>
    <source>
        <strain evidence="7">SP1W3</strain>
    </source>
</reference>
<evidence type="ECO:0000313" key="8">
    <source>
        <dbReference type="Proteomes" id="UP001155604"/>
    </source>
</evidence>
<comment type="caution">
    <text evidence="7">The sequence shown here is derived from an EMBL/GenBank/DDBJ whole genome shotgun (WGS) entry which is preliminary data.</text>
</comment>
<dbReference type="RefSeq" id="WP_261273762.1">
    <property type="nucleotide sequence ID" value="NZ_JAMTCC010000046.1"/>
</dbReference>
<comment type="similarity">
    <text evidence="5">Belongs to the arginase family.</text>
</comment>
<evidence type="ECO:0000256" key="5">
    <source>
        <dbReference type="PROSITE-ProRule" id="PRU00742"/>
    </source>
</evidence>
<feature type="coiled-coil region" evidence="6">
    <location>
        <begin position="117"/>
        <end position="144"/>
    </location>
</feature>
<dbReference type="Gene3D" id="3.40.800.10">
    <property type="entry name" value="Ureohydrolase domain"/>
    <property type="match status" value="1"/>
</dbReference>
<dbReference type="Proteomes" id="UP001155604">
    <property type="component" value="Unassembled WGS sequence"/>
</dbReference>
<evidence type="ECO:0000256" key="2">
    <source>
        <dbReference type="ARBA" id="ARBA00022801"/>
    </source>
</evidence>
<dbReference type="PANTHER" id="PTHR11358:SF35">
    <property type="entry name" value="FORMIMIDOYLGLUTAMASE"/>
    <property type="match status" value="1"/>
</dbReference>
<keyword evidence="2" id="KW-0378">Hydrolase</keyword>
<dbReference type="InterPro" id="IPR023696">
    <property type="entry name" value="Ureohydrolase_dom_sf"/>
</dbReference>
<dbReference type="InterPro" id="IPR006035">
    <property type="entry name" value="Ureohydrolase"/>
</dbReference>
<keyword evidence="6" id="KW-0175">Coiled coil</keyword>
<keyword evidence="8" id="KW-1185">Reference proteome</keyword>
<keyword evidence="3" id="KW-0369">Histidine metabolism</keyword>
<sequence length="354" mass="38126">MPEFIPFTQTDIASLVSPRTGETKLGQCVHLANHEHTLETILATAKAHGASFAIFGVGEDIGPRANLGRGGATDAFTTSMRQWLNLQSNRFLSGAECLVLGQVNTADLQQQTASNTTDNTNVTLNELRDAVEQLDERVIRIVSAILKAGLEPILIGGGHNNAYGLLMATYGHYQRQVAAVNLDPHSDFRLLEGRHSGNGFSYAADRGALGCYHVLGLHELKNSEANLSQLSEFGGTWHSLQQIWVRREISLSQALLEIAAKLNDTGLPVGLELDVDAIAKMPSSASTAAGVPLLDAAHYVSYIARHCPCAYLHLAEAAPSCHEAGIEAGFRDVGQSLSELIYAYVQARIQFLAQ</sequence>
<evidence type="ECO:0000256" key="1">
    <source>
        <dbReference type="ARBA" id="ARBA00022723"/>
    </source>
</evidence>
<name>A0A9X2WY39_9GAMM</name>
<dbReference type="SUPFAM" id="SSF52768">
    <property type="entry name" value="Arginase/deacetylase"/>
    <property type="match status" value="1"/>
</dbReference>
<dbReference type="GO" id="GO:0046872">
    <property type="term" value="F:metal ion binding"/>
    <property type="evidence" value="ECO:0007669"/>
    <property type="project" value="UniProtKB-KW"/>
</dbReference>
<gene>
    <name evidence="7" type="ORF">NE536_19685</name>
</gene>
<proteinExistence type="inferred from homology"/>
<accession>A0A9X2WY39</accession>
<organism evidence="7 8">
    <name type="scientific">Shewanella septentrionalis</name>
    <dbReference type="NCBI Taxonomy" id="2952223"/>
    <lineage>
        <taxon>Bacteria</taxon>
        <taxon>Pseudomonadati</taxon>
        <taxon>Pseudomonadota</taxon>
        <taxon>Gammaproteobacteria</taxon>
        <taxon>Alteromonadales</taxon>
        <taxon>Shewanellaceae</taxon>
        <taxon>Shewanella</taxon>
    </lineage>
</organism>
<dbReference type="Pfam" id="PF00491">
    <property type="entry name" value="Arginase"/>
    <property type="match status" value="1"/>
</dbReference>
<evidence type="ECO:0000256" key="6">
    <source>
        <dbReference type="SAM" id="Coils"/>
    </source>
</evidence>
<keyword evidence="4" id="KW-0464">Manganese</keyword>
<evidence type="ECO:0000256" key="3">
    <source>
        <dbReference type="ARBA" id="ARBA00022808"/>
    </source>
</evidence>
<dbReference type="GO" id="GO:0006547">
    <property type="term" value="P:L-histidine metabolic process"/>
    <property type="evidence" value="ECO:0007669"/>
    <property type="project" value="UniProtKB-KW"/>
</dbReference>
<dbReference type="PANTHER" id="PTHR11358">
    <property type="entry name" value="ARGINASE/AGMATINASE"/>
    <property type="match status" value="1"/>
</dbReference>
<dbReference type="AlphaFoldDB" id="A0A9X2WY39"/>
<keyword evidence="1" id="KW-0479">Metal-binding</keyword>
<evidence type="ECO:0000256" key="4">
    <source>
        <dbReference type="ARBA" id="ARBA00023211"/>
    </source>
</evidence>
<dbReference type="GO" id="GO:0033389">
    <property type="term" value="P:putrescine biosynthetic process from arginine, via agmatine"/>
    <property type="evidence" value="ECO:0007669"/>
    <property type="project" value="TreeGrafter"/>
</dbReference>
<dbReference type="EMBL" id="JAMTCC010000046">
    <property type="protein sequence ID" value="MCT7947575.1"/>
    <property type="molecule type" value="Genomic_DNA"/>
</dbReference>